<keyword evidence="5" id="KW-1185">Reference proteome</keyword>
<dbReference type="Proteomes" id="UP000199321">
    <property type="component" value="Unassembled WGS sequence"/>
</dbReference>
<sequence length="418" mass="46559">MKKQVLVAGVLLMTAISFGQKKELKKAEKALTSGETTEAMTLLDTAEPMMSGADVKLQTQFYTLRGEAFEKSAGGDLGKLKKSADAYLKALELDPGSTRITDGIQNLRVSLVNSAIQDQNAKKYAVASEKLYTSYMVSKKDTSDLYYAAGNALNGKDYDTAIKYYEILNDLGYTGIKKEYVATDKVTGEVVPFENEKARDLMLRSGNYIKPEEKITESDRSDILRNMTLIYIEKGDEEKAKSLMKTARAENPKDASLVRAEADMVYKMGDMANYSRLMKEVIALDPTNPELYFNLGVSSAELGETEDAIKYYKKALELDPGYTKAQNNIAATILKDEAALVDEMNNLGTSRADNARYDELKDQMHALYNRALPYLEAVQKNDTSKVEVIRTLMNIYSQLGQDDKFKAMKAQLKTIEGN</sequence>
<protein>
    <submittedName>
        <fullName evidence="4">Tetratricopeptide repeat-containing protein</fullName>
    </submittedName>
</protein>
<feature type="repeat" description="TPR" evidence="3">
    <location>
        <begin position="289"/>
        <end position="322"/>
    </location>
</feature>
<dbReference type="PROSITE" id="PS50293">
    <property type="entry name" value="TPR_REGION"/>
    <property type="match status" value="1"/>
</dbReference>
<evidence type="ECO:0000256" key="1">
    <source>
        <dbReference type="ARBA" id="ARBA00022737"/>
    </source>
</evidence>
<dbReference type="InterPro" id="IPR019734">
    <property type="entry name" value="TPR_rpt"/>
</dbReference>
<reference evidence="4 5" key="1">
    <citation type="submission" date="2016-10" db="EMBL/GenBank/DDBJ databases">
        <authorList>
            <person name="de Groot N.N."/>
        </authorList>
    </citation>
    <scope>NUCLEOTIDE SEQUENCE [LARGE SCALE GENOMIC DNA]</scope>
    <source>
        <strain evidence="4 5">DSM 16195</strain>
    </source>
</reference>
<dbReference type="Gene3D" id="1.25.40.10">
    <property type="entry name" value="Tetratricopeptide repeat domain"/>
    <property type="match status" value="2"/>
</dbReference>
<dbReference type="SUPFAM" id="SSF81901">
    <property type="entry name" value="HCP-like"/>
    <property type="match status" value="1"/>
</dbReference>
<accession>A0A1G7FRS7</accession>
<dbReference type="InterPro" id="IPR052346">
    <property type="entry name" value="O-mannosyl-transferase_TMTC"/>
</dbReference>
<dbReference type="PANTHER" id="PTHR44227:SF3">
    <property type="entry name" value="PROTEIN O-MANNOSYL-TRANSFERASE TMTC4"/>
    <property type="match status" value="1"/>
</dbReference>
<evidence type="ECO:0000313" key="5">
    <source>
        <dbReference type="Proteomes" id="UP000199321"/>
    </source>
</evidence>
<evidence type="ECO:0000256" key="3">
    <source>
        <dbReference type="PROSITE-ProRule" id="PRU00339"/>
    </source>
</evidence>
<dbReference type="Pfam" id="PF00515">
    <property type="entry name" value="TPR_1"/>
    <property type="match status" value="1"/>
</dbReference>
<keyword evidence="2 3" id="KW-0802">TPR repeat</keyword>
<evidence type="ECO:0000313" key="4">
    <source>
        <dbReference type="EMBL" id="SDE78512.1"/>
    </source>
</evidence>
<proteinExistence type="predicted"/>
<dbReference type="SUPFAM" id="SSF48452">
    <property type="entry name" value="TPR-like"/>
    <property type="match status" value="1"/>
</dbReference>
<keyword evidence="1" id="KW-0677">Repeat</keyword>
<dbReference type="PROSITE" id="PS50005">
    <property type="entry name" value="TPR"/>
    <property type="match status" value="1"/>
</dbReference>
<dbReference type="SMART" id="SM00028">
    <property type="entry name" value="TPR"/>
    <property type="match status" value="3"/>
</dbReference>
<dbReference type="STRING" id="227084.SAMN05421855_102730"/>
<dbReference type="EMBL" id="FNBA01000002">
    <property type="protein sequence ID" value="SDE78512.1"/>
    <property type="molecule type" value="Genomic_DNA"/>
</dbReference>
<organism evidence="4 5">
    <name type="scientific">Ulvibacter litoralis</name>
    <dbReference type="NCBI Taxonomy" id="227084"/>
    <lineage>
        <taxon>Bacteria</taxon>
        <taxon>Pseudomonadati</taxon>
        <taxon>Bacteroidota</taxon>
        <taxon>Flavobacteriia</taxon>
        <taxon>Flavobacteriales</taxon>
        <taxon>Flavobacteriaceae</taxon>
        <taxon>Ulvibacter</taxon>
    </lineage>
</organism>
<name>A0A1G7FRS7_9FLAO</name>
<dbReference type="PANTHER" id="PTHR44227">
    <property type="match status" value="1"/>
</dbReference>
<dbReference type="AlphaFoldDB" id="A0A1G7FRS7"/>
<dbReference type="InterPro" id="IPR011990">
    <property type="entry name" value="TPR-like_helical_dom_sf"/>
</dbReference>
<evidence type="ECO:0000256" key="2">
    <source>
        <dbReference type="ARBA" id="ARBA00022803"/>
    </source>
</evidence>
<gene>
    <name evidence="4" type="ORF">SAMN05421855_102730</name>
</gene>
<dbReference type="RefSeq" id="WP_175445433.1">
    <property type="nucleotide sequence ID" value="NZ_BMWO01000002.1"/>
</dbReference>